<keyword evidence="1 3" id="KW-0560">Oxidoreductase</keyword>
<protein>
    <submittedName>
        <fullName evidence="3">Sarcosine oxidase beta subunit</fullName>
        <ecNumber evidence="3">1.5.3.1</ecNumber>
    </submittedName>
</protein>
<dbReference type="AlphaFoldDB" id="A0A063Y2R7"/>
<proteinExistence type="predicted"/>
<dbReference type="PATRIC" id="fig|267850.7.peg.1200"/>
<dbReference type="Gene3D" id="3.50.50.60">
    <property type="entry name" value="FAD/NAD(P)-binding domain"/>
    <property type="match status" value="1"/>
</dbReference>
<dbReference type="OrthoDB" id="9815989at2"/>
<dbReference type="PANTHER" id="PTHR13847">
    <property type="entry name" value="SARCOSINE DEHYDROGENASE-RELATED"/>
    <property type="match status" value="1"/>
</dbReference>
<dbReference type="Proteomes" id="UP000027318">
    <property type="component" value="Unassembled WGS sequence"/>
</dbReference>
<gene>
    <name evidence="3" type="ORF">ADINL_1205</name>
</gene>
<name>A0A063Y2R7_9GAMM</name>
<comment type="caution">
    <text evidence="3">The sequence shown here is derived from an EMBL/GenBank/DDBJ whole genome shotgun (WGS) entry which is preliminary data.</text>
</comment>
<dbReference type="InterPro" id="IPR001763">
    <property type="entry name" value="Rhodanese-like_dom"/>
</dbReference>
<dbReference type="GO" id="GO:0008115">
    <property type="term" value="F:sarcosine oxidase activity"/>
    <property type="evidence" value="ECO:0007669"/>
    <property type="project" value="UniProtKB-EC"/>
</dbReference>
<dbReference type="STRING" id="267850.ADINL_1205"/>
<evidence type="ECO:0000259" key="2">
    <source>
        <dbReference type="PROSITE" id="PS50206"/>
    </source>
</evidence>
<dbReference type="InterPro" id="IPR006076">
    <property type="entry name" value="FAD-dep_OxRdtase"/>
</dbReference>
<dbReference type="EMBL" id="JMSZ01000016">
    <property type="protein sequence ID" value="KDE40613.1"/>
    <property type="molecule type" value="Genomic_DNA"/>
</dbReference>
<accession>A0A063Y2R7</accession>
<dbReference type="Pfam" id="PF01266">
    <property type="entry name" value="DAO"/>
    <property type="match status" value="1"/>
</dbReference>
<feature type="domain" description="Rhodanese" evidence="2">
    <location>
        <begin position="32"/>
        <end position="76"/>
    </location>
</feature>
<dbReference type="PROSITE" id="PS50206">
    <property type="entry name" value="RHODANESE_3"/>
    <property type="match status" value="1"/>
</dbReference>
<evidence type="ECO:0000256" key="1">
    <source>
        <dbReference type="ARBA" id="ARBA00023002"/>
    </source>
</evidence>
<dbReference type="InterPro" id="IPR036188">
    <property type="entry name" value="FAD/NAD-bd_sf"/>
</dbReference>
<keyword evidence="4" id="KW-1185">Reference proteome</keyword>
<dbReference type="SUPFAM" id="SSF54373">
    <property type="entry name" value="FAD-linked reductases, C-terminal domain"/>
    <property type="match status" value="1"/>
</dbReference>
<evidence type="ECO:0000313" key="3">
    <source>
        <dbReference type="EMBL" id="KDE40613.1"/>
    </source>
</evidence>
<sequence>MPWRLLKHGFKSSHDEPRFFPETKPLKNHYDVVIIGGGGHGMACAYYLAKEHGITNVAVLEQGYIGGGNTGRNTTIVRSNYLTPEGVKFYDTSVKLFEDLADDFDLNIFYSTRGHFTLAHTDSALRTMRWRAEVNKQLGVASEVVDRQQIASEVPYMDLECGGQSPVMGALYHAPGAVARHDAVAWGYARGAYNRGVEIHQKTRVTAIRTQSGRVCGVDTNRGSISCHQVVSMVAGSTPRITEMVGIRTPIEIFPLQACVTEPVKPFMDTIVVSGSLHVYVSQSSRGELVMGASVDPAVLHSTRSSFDFTEGLADKMLDLFPFVSRLKVMRQWAGMSDITPDFAPIMGKTPLQGFYLDAGWGTWGFKATPVSGKTLAWTLANDRNHELIEPFRLSRFADFDLVGEKGAASVGH</sequence>
<dbReference type="EC" id="1.5.3.1" evidence="3"/>
<dbReference type="PANTHER" id="PTHR13847:SF287">
    <property type="entry name" value="FAD-DEPENDENT OXIDOREDUCTASE DOMAIN-CONTAINING PROTEIN 1"/>
    <property type="match status" value="1"/>
</dbReference>
<dbReference type="SUPFAM" id="SSF51905">
    <property type="entry name" value="FAD/NAD(P)-binding domain"/>
    <property type="match status" value="1"/>
</dbReference>
<dbReference type="GO" id="GO:0005737">
    <property type="term" value="C:cytoplasm"/>
    <property type="evidence" value="ECO:0007669"/>
    <property type="project" value="TreeGrafter"/>
</dbReference>
<dbReference type="RefSeq" id="WP_036544868.1">
    <property type="nucleotide sequence ID" value="NZ_JMSZ01000016.1"/>
</dbReference>
<dbReference type="Gene3D" id="3.30.9.10">
    <property type="entry name" value="D-Amino Acid Oxidase, subunit A, domain 2"/>
    <property type="match status" value="1"/>
</dbReference>
<reference evidence="3 4" key="1">
    <citation type="journal article" date="2005" name="Int. J. Syst. Evol. Microbiol.">
        <title>Nitrincola lacisaponensis gen. nov., sp. nov., a novel alkaliphilic bacterium isolated from an alkaline, saline lake.</title>
        <authorList>
            <person name="Dimitriu P.A."/>
            <person name="Shukla S.K."/>
            <person name="Conradt J."/>
            <person name="Marquez M.C."/>
            <person name="Ventosa A."/>
            <person name="Maglia A."/>
            <person name="Peyton B.M."/>
            <person name="Pinkart H.C."/>
            <person name="Mormile M.R."/>
        </authorList>
    </citation>
    <scope>NUCLEOTIDE SEQUENCE [LARGE SCALE GENOMIC DNA]</scope>
    <source>
        <strain evidence="3 4">4CA</strain>
    </source>
</reference>
<evidence type="ECO:0000313" key="4">
    <source>
        <dbReference type="Proteomes" id="UP000027318"/>
    </source>
</evidence>
<organism evidence="3 4">
    <name type="scientific">Nitrincola lacisaponensis</name>
    <dbReference type="NCBI Taxonomy" id="267850"/>
    <lineage>
        <taxon>Bacteria</taxon>
        <taxon>Pseudomonadati</taxon>
        <taxon>Pseudomonadota</taxon>
        <taxon>Gammaproteobacteria</taxon>
        <taxon>Oceanospirillales</taxon>
        <taxon>Oceanospirillaceae</taxon>
        <taxon>Nitrincola</taxon>
    </lineage>
</organism>